<feature type="non-terminal residue" evidence="1">
    <location>
        <position position="62"/>
    </location>
</feature>
<dbReference type="Proteomes" id="UP001152795">
    <property type="component" value="Unassembled WGS sequence"/>
</dbReference>
<name>A0A7D9I4D9_PARCT</name>
<gene>
    <name evidence="1" type="ORF">PACLA_8A007362</name>
</gene>
<evidence type="ECO:0000313" key="1">
    <source>
        <dbReference type="EMBL" id="CAB3997470.1"/>
    </source>
</evidence>
<dbReference type="AlphaFoldDB" id="A0A7D9I4D9"/>
<reference evidence="1" key="1">
    <citation type="submission" date="2020-04" db="EMBL/GenBank/DDBJ databases">
        <authorList>
            <person name="Alioto T."/>
            <person name="Alioto T."/>
            <person name="Gomez Garrido J."/>
        </authorList>
    </citation>
    <scope>NUCLEOTIDE SEQUENCE</scope>
    <source>
        <strain evidence="1">A484AB</strain>
    </source>
</reference>
<evidence type="ECO:0000313" key="2">
    <source>
        <dbReference type="Proteomes" id="UP001152795"/>
    </source>
</evidence>
<keyword evidence="2" id="KW-1185">Reference proteome</keyword>
<protein>
    <submittedName>
        <fullName evidence="1">Uncharacterized protein</fullName>
    </submittedName>
</protein>
<accession>A0A7D9I4D9</accession>
<dbReference type="OrthoDB" id="6515318at2759"/>
<sequence>MSYQDALNYTGLKKLSTRRHNSCEQFIRKLKLDNGSINLPKDVVASRIHPTTPNIILGPNQA</sequence>
<proteinExistence type="predicted"/>
<comment type="caution">
    <text evidence="1">The sequence shown here is derived from an EMBL/GenBank/DDBJ whole genome shotgun (WGS) entry which is preliminary data.</text>
</comment>
<dbReference type="EMBL" id="CACRXK020003106">
    <property type="protein sequence ID" value="CAB3997470.1"/>
    <property type="molecule type" value="Genomic_DNA"/>
</dbReference>
<organism evidence="1 2">
    <name type="scientific">Paramuricea clavata</name>
    <name type="common">Red gorgonian</name>
    <name type="synonym">Violescent sea-whip</name>
    <dbReference type="NCBI Taxonomy" id="317549"/>
    <lineage>
        <taxon>Eukaryota</taxon>
        <taxon>Metazoa</taxon>
        <taxon>Cnidaria</taxon>
        <taxon>Anthozoa</taxon>
        <taxon>Octocorallia</taxon>
        <taxon>Malacalcyonacea</taxon>
        <taxon>Plexauridae</taxon>
        <taxon>Paramuricea</taxon>
    </lineage>
</organism>